<dbReference type="KEGG" id="epa:110239535"/>
<reference evidence="3" key="1">
    <citation type="submission" date="2022-11" db="UniProtKB">
        <authorList>
            <consortium name="EnsemblMetazoa"/>
        </authorList>
    </citation>
    <scope>IDENTIFICATION</scope>
</reference>
<feature type="domain" description="Amidohydrolase-related" evidence="2">
    <location>
        <begin position="51"/>
        <end position="283"/>
    </location>
</feature>
<comment type="similarity">
    <text evidence="1">Belongs to the metallo-dependent hydrolases superfamily.</text>
</comment>
<dbReference type="Proteomes" id="UP000887567">
    <property type="component" value="Unplaced"/>
</dbReference>
<evidence type="ECO:0000259" key="2">
    <source>
        <dbReference type="Pfam" id="PF04909"/>
    </source>
</evidence>
<organism evidence="3 4">
    <name type="scientific">Exaiptasia diaphana</name>
    <name type="common">Tropical sea anemone</name>
    <name type="synonym">Aiptasia pulchella</name>
    <dbReference type="NCBI Taxonomy" id="2652724"/>
    <lineage>
        <taxon>Eukaryota</taxon>
        <taxon>Metazoa</taxon>
        <taxon>Cnidaria</taxon>
        <taxon>Anthozoa</taxon>
        <taxon>Hexacorallia</taxon>
        <taxon>Actiniaria</taxon>
        <taxon>Aiptasiidae</taxon>
        <taxon>Exaiptasia</taxon>
    </lineage>
</organism>
<dbReference type="AlphaFoldDB" id="A0A913X915"/>
<keyword evidence="4" id="KW-1185">Reference proteome</keyword>
<dbReference type="InterPro" id="IPR006680">
    <property type="entry name" value="Amidohydro-rel"/>
</dbReference>
<dbReference type="Pfam" id="PF04909">
    <property type="entry name" value="Amidohydro_2"/>
    <property type="match status" value="1"/>
</dbReference>
<dbReference type="GO" id="GO:0016787">
    <property type="term" value="F:hydrolase activity"/>
    <property type="evidence" value="ECO:0007669"/>
    <property type="project" value="InterPro"/>
</dbReference>
<sequence>MYGARQWQKKRQPNLWDNKTYHYPWPPQMLKICRPFLIDELEKAMQDSSPVRKAVFIQVNQNYTETDWIIEQSKNNSTIVGIIGWVDLQDPELECVLDKYMKYAKFKGVRHIVEAESDDGWLRREDVLRGLGFLEKKGLTYDLLIRQRHFELACDVVKRFPRLTFVLDHIAKPDIKGLKDVDKWKEGIAKLAENKNVYCKLSGMVTEADHESWTVDDLKPFVKHVLSVFGVERCFYGSDWPVCYLATSSYGQVYQALLGALADLNDNDKISIFCKNVVKIYKLHS</sequence>
<name>A0A913X915_EXADI</name>
<dbReference type="SUPFAM" id="SSF51556">
    <property type="entry name" value="Metallo-dependent hydrolases"/>
    <property type="match status" value="1"/>
</dbReference>
<dbReference type="OMA" id="DWPVCLV"/>
<dbReference type="InterPro" id="IPR052350">
    <property type="entry name" value="Metallo-dep_Lactonases"/>
</dbReference>
<dbReference type="PANTHER" id="PTHR43569:SF2">
    <property type="entry name" value="AMIDOHYDROLASE-RELATED DOMAIN-CONTAINING PROTEIN"/>
    <property type="match status" value="1"/>
</dbReference>
<evidence type="ECO:0000256" key="1">
    <source>
        <dbReference type="ARBA" id="ARBA00038310"/>
    </source>
</evidence>
<protein>
    <recommendedName>
        <fullName evidence="2">Amidohydrolase-related domain-containing protein</fullName>
    </recommendedName>
</protein>
<dbReference type="InterPro" id="IPR032466">
    <property type="entry name" value="Metal_Hydrolase"/>
</dbReference>
<dbReference type="PANTHER" id="PTHR43569">
    <property type="entry name" value="AMIDOHYDROLASE"/>
    <property type="match status" value="1"/>
</dbReference>
<dbReference type="OrthoDB" id="2135488at2759"/>
<dbReference type="GeneID" id="110239535"/>
<dbReference type="RefSeq" id="XP_020900915.1">
    <property type="nucleotide sequence ID" value="XM_021045256.2"/>
</dbReference>
<dbReference type="Gene3D" id="3.20.20.140">
    <property type="entry name" value="Metal-dependent hydrolases"/>
    <property type="match status" value="1"/>
</dbReference>
<evidence type="ECO:0000313" key="4">
    <source>
        <dbReference type="Proteomes" id="UP000887567"/>
    </source>
</evidence>
<proteinExistence type="inferred from homology"/>
<evidence type="ECO:0000313" key="3">
    <source>
        <dbReference type="EnsemblMetazoa" id="XP_020900915.1"/>
    </source>
</evidence>
<dbReference type="EnsemblMetazoa" id="XM_021045256.2">
    <property type="protein sequence ID" value="XP_020900915.1"/>
    <property type="gene ID" value="LOC110239535"/>
</dbReference>
<accession>A0A913X915</accession>